<dbReference type="EMBL" id="HBEP01032957">
    <property type="protein sequence ID" value="CAD8506625.1"/>
    <property type="molecule type" value="Transcribed_RNA"/>
</dbReference>
<evidence type="ECO:0000256" key="3">
    <source>
        <dbReference type="ARBA" id="ARBA00022741"/>
    </source>
</evidence>
<keyword evidence="1" id="KW-0723">Serine/threonine-protein kinase</keyword>
<dbReference type="InterPro" id="IPR008271">
    <property type="entry name" value="Ser/Thr_kinase_AS"/>
</dbReference>
<organism evidence="8">
    <name type="scientific">Phaeocystis antarctica</name>
    <dbReference type="NCBI Taxonomy" id="33657"/>
    <lineage>
        <taxon>Eukaryota</taxon>
        <taxon>Haptista</taxon>
        <taxon>Haptophyta</taxon>
        <taxon>Prymnesiophyceae</taxon>
        <taxon>Phaeocystales</taxon>
        <taxon>Phaeocystaceae</taxon>
        <taxon>Phaeocystis</taxon>
    </lineage>
</organism>
<dbReference type="SMART" id="SM00220">
    <property type="entry name" value="S_TKc"/>
    <property type="match status" value="1"/>
</dbReference>
<evidence type="ECO:0000256" key="4">
    <source>
        <dbReference type="ARBA" id="ARBA00022777"/>
    </source>
</evidence>
<dbReference type="GO" id="GO:0005524">
    <property type="term" value="F:ATP binding"/>
    <property type="evidence" value="ECO:0007669"/>
    <property type="project" value="UniProtKB-KW"/>
</dbReference>
<dbReference type="PROSITE" id="PS50011">
    <property type="entry name" value="PROTEIN_KINASE_DOM"/>
    <property type="match status" value="1"/>
</dbReference>
<dbReference type="AlphaFoldDB" id="A0A7S0HZL5"/>
<feature type="region of interest" description="Disordered" evidence="6">
    <location>
        <begin position="579"/>
        <end position="598"/>
    </location>
</feature>
<evidence type="ECO:0000256" key="6">
    <source>
        <dbReference type="SAM" id="MobiDB-lite"/>
    </source>
</evidence>
<dbReference type="Gene3D" id="3.30.200.20">
    <property type="entry name" value="Phosphorylase Kinase, domain 1"/>
    <property type="match status" value="1"/>
</dbReference>
<evidence type="ECO:0000313" key="8">
    <source>
        <dbReference type="EMBL" id="CAD8506625.1"/>
    </source>
</evidence>
<evidence type="ECO:0000259" key="7">
    <source>
        <dbReference type="PROSITE" id="PS50011"/>
    </source>
</evidence>
<evidence type="ECO:0000256" key="5">
    <source>
        <dbReference type="ARBA" id="ARBA00022840"/>
    </source>
</evidence>
<dbReference type="GO" id="GO:0004674">
    <property type="term" value="F:protein serine/threonine kinase activity"/>
    <property type="evidence" value="ECO:0007669"/>
    <property type="project" value="UniProtKB-KW"/>
</dbReference>
<keyword evidence="3" id="KW-0547">Nucleotide-binding</keyword>
<dbReference type="InterPro" id="IPR011009">
    <property type="entry name" value="Kinase-like_dom_sf"/>
</dbReference>
<dbReference type="PROSITE" id="PS00108">
    <property type="entry name" value="PROTEIN_KINASE_ST"/>
    <property type="match status" value="1"/>
</dbReference>
<dbReference type="InterPro" id="IPR000719">
    <property type="entry name" value="Prot_kinase_dom"/>
</dbReference>
<accession>A0A7S0HZL5</accession>
<dbReference type="SUPFAM" id="SSF56112">
    <property type="entry name" value="Protein kinase-like (PK-like)"/>
    <property type="match status" value="1"/>
</dbReference>
<proteinExistence type="predicted"/>
<keyword evidence="5" id="KW-0067">ATP-binding</keyword>
<dbReference type="Pfam" id="PF00069">
    <property type="entry name" value="Pkinase"/>
    <property type="match status" value="1"/>
</dbReference>
<evidence type="ECO:0000256" key="1">
    <source>
        <dbReference type="ARBA" id="ARBA00022527"/>
    </source>
</evidence>
<name>A0A7S0HZL5_9EUKA</name>
<protein>
    <recommendedName>
        <fullName evidence="7">Protein kinase domain-containing protein</fullName>
    </recommendedName>
</protein>
<keyword evidence="2" id="KW-0808">Transferase</keyword>
<evidence type="ECO:0000256" key="2">
    <source>
        <dbReference type="ARBA" id="ARBA00022679"/>
    </source>
</evidence>
<gene>
    <name evidence="8" type="ORF">PANT1444_LOCUS18608</name>
</gene>
<keyword evidence="4" id="KW-0418">Kinase</keyword>
<feature type="compositionally biased region" description="Polar residues" evidence="6">
    <location>
        <begin position="579"/>
        <end position="596"/>
    </location>
</feature>
<dbReference type="PANTHER" id="PTHR24058">
    <property type="entry name" value="DUAL SPECIFICITY PROTEIN KINASE"/>
    <property type="match status" value="1"/>
</dbReference>
<dbReference type="PANTHER" id="PTHR24058:SF124">
    <property type="entry name" value="PROTEIN KINASE SUPERFAMILY PROTEIN"/>
    <property type="match status" value="1"/>
</dbReference>
<sequence>MSSEQAVLEALRSLEPSAAVKVIGVWLGDHSLHAVQETFQEAVLNDPALCAHQGGMTGGAPQLKPQSSVPLIKAQAPNAAPLTAPTDPQGHPLPSSNPARMGKLYDAEPVSSSRVPGELLMKPEPVFHGERDNQQREMAPVYQFPMHVIYDPLTSGLESDSHFHVEEKQIIAGRYLVIQYLGSGTFCHTVQCEDLQGEGAHRFVCVKISKNTKDILDQNLWEVKLLKLLAQKMDKEEQKCLPLLLNCFYYRETLFIVYELLRDNLYHIYKYIDECRLPKYFTVERVQEVARQCLSTLVSLHKNEVIHCDLKPENILIESLTTCKIKVIDYGNAYLHHDQRCSYVQSRAYRAPEVVLGLAYDTKVDMWSLGCILMELFTGKLLFDNKSVQSLLASHIALRGLFPDHMLRDGQLAHYYLDTTPGAPQCLVGKHDGKLCRMHPHVSSIANVLAHYGCNDAAFADFINELLQNDPVRRPSAEQALNHEWLQQSGNGTCTKYCLSSKDCGEAGQRLQSKYPSMNDLDSPSSIQSTTDYVDSDELIGPATPQSFREQCYLDRERGEKKKVDKKWSRKSIGQRLSGSSLSAAVSHRTAPQLSGSRDVANSLDHMAVSPAKSGGNKFTNFLGGA</sequence>
<feature type="domain" description="Protein kinase" evidence="7">
    <location>
        <begin position="175"/>
        <end position="486"/>
    </location>
</feature>
<reference evidence="8" key="1">
    <citation type="submission" date="2021-01" db="EMBL/GenBank/DDBJ databases">
        <authorList>
            <person name="Corre E."/>
            <person name="Pelletier E."/>
            <person name="Niang G."/>
            <person name="Scheremetjew M."/>
            <person name="Finn R."/>
            <person name="Kale V."/>
            <person name="Holt S."/>
            <person name="Cochrane G."/>
            <person name="Meng A."/>
            <person name="Brown T."/>
            <person name="Cohen L."/>
        </authorList>
    </citation>
    <scope>NUCLEOTIDE SEQUENCE</scope>
    <source>
        <strain evidence="8">CCMP1374</strain>
    </source>
</reference>
<dbReference type="Gene3D" id="1.10.510.10">
    <property type="entry name" value="Transferase(Phosphotransferase) domain 1"/>
    <property type="match status" value="1"/>
</dbReference>
<dbReference type="InterPro" id="IPR050494">
    <property type="entry name" value="Ser_Thr_dual-spec_kinase"/>
</dbReference>